<keyword evidence="2" id="KW-1185">Reference proteome</keyword>
<dbReference type="EMBL" id="CP045483">
    <property type="protein sequence ID" value="QGR20341.1"/>
    <property type="molecule type" value="Genomic_DNA"/>
</dbReference>
<evidence type="ECO:0000313" key="1">
    <source>
        <dbReference type="EMBL" id="QGR20341.1"/>
    </source>
</evidence>
<protein>
    <submittedName>
        <fullName evidence="1">Uncharacterized protein</fullName>
    </submittedName>
</protein>
<dbReference type="OrthoDB" id="34159at2157"/>
<accession>A0A650CR64</accession>
<dbReference type="Proteomes" id="UP000423396">
    <property type="component" value="Chromosome"/>
</dbReference>
<dbReference type="KEGG" id="sazo:D1868_10320"/>
<sequence length="181" mass="20508">MSDVIDNLSSYLTNNEYSQTVDVNLKIGEALSHILAAASIVEELEGESEEVKETVRRYVDAWVSFLVPIDYSPGMAEVIGSKINKKLTKIFPEITEDELGETLDMVIEAKRELSNGNLPVFYKEVEVRIERVLRVLGIDLSEIKKFLEGDIIMQQRRLISIFAIAIAIASVWDPKWIADYQ</sequence>
<name>A0A650CR64_9CREN</name>
<dbReference type="RefSeq" id="WP_156007792.1">
    <property type="nucleotide sequence ID" value="NZ_CP045483.1"/>
</dbReference>
<dbReference type="AlphaFoldDB" id="A0A650CR64"/>
<proteinExistence type="predicted"/>
<gene>
    <name evidence="1" type="ORF">D1868_10320</name>
</gene>
<evidence type="ECO:0000313" key="2">
    <source>
        <dbReference type="Proteomes" id="UP000423396"/>
    </source>
</evidence>
<dbReference type="GeneID" id="42799470"/>
<organism evidence="1 2">
    <name type="scientific">Stygiolobus azoricus</name>
    <dbReference type="NCBI Taxonomy" id="41675"/>
    <lineage>
        <taxon>Archaea</taxon>
        <taxon>Thermoproteota</taxon>
        <taxon>Thermoprotei</taxon>
        <taxon>Sulfolobales</taxon>
        <taxon>Sulfolobaceae</taxon>
        <taxon>Stygiolobus</taxon>
    </lineage>
</organism>
<reference evidence="1 2" key="1">
    <citation type="submission" date="2019-10" db="EMBL/GenBank/DDBJ databases">
        <title>Genome Sequences from Six Type Strain Members of the Archaeal Family Sulfolobaceae: Acidianus ambivalens, Acidianus infernus, Metallosphaera prunae, Stygiolobus azoricus, Sulfolobus metallicus, and Sulfurisphaera ohwakuensis.</title>
        <authorList>
            <person name="Counts J.A."/>
            <person name="Kelly R.M."/>
        </authorList>
    </citation>
    <scope>NUCLEOTIDE SEQUENCE [LARGE SCALE GENOMIC DNA]</scope>
    <source>
        <strain evidence="1 2">FC6</strain>
    </source>
</reference>